<organism evidence="3 4">
    <name type="scientific">Meloidogyne javanica</name>
    <name type="common">Root-knot nematode worm</name>
    <dbReference type="NCBI Taxonomy" id="6303"/>
    <lineage>
        <taxon>Eukaryota</taxon>
        <taxon>Metazoa</taxon>
        <taxon>Ecdysozoa</taxon>
        <taxon>Nematoda</taxon>
        <taxon>Chromadorea</taxon>
        <taxon>Rhabditida</taxon>
        <taxon>Tylenchina</taxon>
        <taxon>Tylenchomorpha</taxon>
        <taxon>Tylenchoidea</taxon>
        <taxon>Meloidogynidae</taxon>
        <taxon>Meloidogyninae</taxon>
        <taxon>Meloidogyne</taxon>
        <taxon>Meloidogyne incognita group</taxon>
    </lineage>
</organism>
<evidence type="ECO:0000313" key="3">
    <source>
        <dbReference type="Proteomes" id="UP000887561"/>
    </source>
</evidence>
<keyword evidence="2" id="KW-0812">Transmembrane</keyword>
<dbReference type="AlphaFoldDB" id="A0A915MTM7"/>
<keyword evidence="2" id="KW-0472">Membrane</keyword>
<feature type="region of interest" description="Disordered" evidence="1">
    <location>
        <begin position="240"/>
        <end position="261"/>
    </location>
</feature>
<reference evidence="4" key="1">
    <citation type="submission" date="2022-11" db="UniProtKB">
        <authorList>
            <consortium name="WormBaseParasite"/>
        </authorList>
    </citation>
    <scope>IDENTIFICATION</scope>
</reference>
<evidence type="ECO:0000256" key="1">
    <source>
        <dbReference type="SAM" id="MobiDB-lite"/>
    </source>
</evidence>
<protein>
    <submittedName>
        <fullName evidence="4">Uncharacterized protein</fullName>
    </submittedName>
</protein>
<keyword evidence="3" id="KW-1185">Reference proteome</keyword>
<accession>A0A915MTM7</accession>
<keyword evidence="2" id="KW-1133">Transmembrane helix</keyword>
<proteinExistence type="predicted"/>
<sequence>MLLLPLEFGQRILQLSIFGWQLAAIKYEKDRAANTLLPNYNSYGRYDIPTYYESYWQSPEERYYTSPPQQYRDSFSPPFDVPRSRSAIDRPFNRHADEFYRETPNRFRRANSSHRYRPTCRNCGREHGRRYNYRYQCCRCYPDISTGMRHRKNSSSSLCSLATHHEITYNLDDNRFDRNLTQSRLRHRPPMPLPPQTHWSDHESDYWSGFVPPMSNSEHNYTNINSKERTQSLAPPILPRRRKRNESAMEGISSQTRPSQKTLEVPQGISIPQVIFLKIYYFIFGTVFLFKKTEF</sequence>
<name>A0A915MTM7_MELJA</name>
<dbReference type="WBParaSite" id="scaffold4765_cov236.g8650">
    <property type="protein sequence ID" value="scaffold4765_cov236.g8650"/>
    <property type="gene ID" value="scaffold4765_cov236.g8650"/>
</dbReference>
<feature type="transmembrane region" description="Helical" evidence="2">
    <location>
        <begin position="269"/>
        <end position="290"/>
    </location>
</feature>
<evidence type="ECO:0000313" key="4">
    <source>
        <dbReference type="WBParaSite" id="scaffold4765_cov236.g8650"/>
    </source>
</evidence>
<evidence type="ECO:0000256" key="2">
    <source>
        <dbReference type="SAM" id="Phobius"/>
    </source>
</evidence>
<feature type="compositionally biased region" description="Polar residues" evidence="1">
    <location>
        <begin position="252"/>
        <end position="261"/>
    </location>
</feature>
<dbReference type="Proteomes" id="UP000887561">
    <property type="component" value="Unplaced"/>
</dbReference>